<evidence type="ECO:0000256" key="3">
    <source>
        <dbReference type="ARBA" id="ARBA00022837"/>
    </source>
</evidence>
<evidence type="ECO:0000259" key="6">
    <source>
        <dbReference type="Pfam" id="PF14508"/>
    </source>
</evidence>
<feature type="signal peptide" evidence="4">
    <location>
        <begin position="1"/>
        <end position="21"/>
    </location>
</feature>
<dbReference type="Pfam" id="PF10566">
    <property type="entry name" value="Glyco_hydro_97"/>
    <property type="match status" value="1"/>
</dbReference>
<keyword evidence="8" id="KW-0378">Hydrolase</keyword>
<dbReference type="Pfam" id="PF14509">
    <property type="entry name" value="GH97_C"/>
    <property type="match status" value="1"/>
</dbReference>
<dbReference type="SUPFAM" id="SSF51445">
    <property type="entry name" value="(Trans)glycosidases"/>
    <property type="match status" value="1"/>
</dbReference>
<dbReference type="InterPro" id="IPR019563">
    <property type="entry name" value="GH97_catalytic"/>
</dbReference>
<dbReference type="Pfam" id="PF14508">
    <property type="entry name" value="GH97_N"/>
    <property type="match status" value="1"/>
</dbReference>
<evidence type="ECO:0000256" key="2">
    <source>
        <dbReference type="ARBA" id="ARBA00011245"/>
    </source>
</evidence>
<comment type="cofactor">
    <cofactor evidence="1">
        <name>Ca(2+)</name>
        <dbReference type="ChEBI" id="CHEBI:29108"/>
    </cofactor>
</comment>
<reference evidence="8 9" key="1">
    <citation type="submission" date="2020-04" db="EMBL/GenBank/DDBJ databases">
        <title>A novel gut-associated lysogenic phage, Bacteroides phage BV01, alters the host transcriptome and bile acid metabolism in Bacteroides vulgatus.</title>
        <authorList>
            <person name="Campbell D.E."/>
            <person name="Ly L."/>
            <person name="Ridlon J.M."/>
            <person name="Hsiao A."/>
            <person name="Degnan P.H."/>
        </authorList>
    </citation>
    <scope>NUCLEOTIDE SEQUENCE [LARGE SCALE GENOMIC DNA]</scope>
    <source>
        <strain evidence="8 9">VPI-BV8526</strain>
    </source>
</reference>
<dbReference type="EMBL" id="JABDSI010000102">
    <property type="protein sequence ID" value="NMW40017.1"/>
    <property type="molecule type" value="Genomic_DNA"/>
</dbReference>
<dbReference type="Proteomes" id="UP000583639">
    <property type="component" value="Unassembled WGS sequence"/>
</dbReference>
<organism evidence="8 9">
    <name type="scientific">Phocaeicola vulgatus</name>
    <name type="common">Bacteroides vulgatus</name>
    <dbReference type="NCBI Taxonomy" id="821"/>
    <lineage>
        <taxon>Bacteria</taxon>
        <taxon>Pseudomonadati</taxon>
        <taxon>Bacteroidota</taxon>
        <taxon>Bacteroidia</taxon>
        <taxon>Bacteroidales</taxon>
        <taxon>Bacteroidaceae</taxon>
        <taxon>Phocaeicola</taxon>
    </lineage>
</organism>
<evidence type="ECO:0000256" key="4">
    <source>
        <dbReference type="SAM" id="SignalP"/>
    </source>
</evidence>
<dbReference type="AlphaFoldDB" id="A0A848QUZ3"/>
<evidence type="ECO:0000259" key="5">
    <source>
        <dbReference type="Pfam" id="PF10566"/>
    </source>
</evidence>
<gene>
    <name evidence="8" type="ORF">HKQ55_07680</name>
</gene>
<dbReference type="PANTHER" id="PTHR35803:SF3">
    <property type="entry name" value="ALPHA-GLUCOSIDASE"/>
    <property type="match status" value="1"/>
</dbReference>
<dbReference type="InterPro" id="IPR029486">
    <property type="entry name" value="GH97_N"/>
</dbReference>
<evidence type="ECO:0000259" key="7">
    <source>
        <dbReference type="Pfam" id="PF14509"/>
    </source>
</evidence>
<dbReference type="InterPro" id="IPR052720">
    <property type="entry name" value="Glycosyl_hydrolase_97"/>
</dbReference>
<dbReference type="GO" id="GO:0016787">
    <property type="term" value="F:hydrolase activity"/>
    <property type="evidence" value="ECO:0007669"/>
    <property type="project" value="UniProtKB-KW"/>
</dbReference>
<sequence>MRLIFCLLLLFTVSYSGQLKSQTVNSPDGAIRIDFSLTEQSKRNYPEGTPMYAVSYKGEPFLLPSRLGLDLLGTAEMKSFLKIENVLRSEKRGAWRPLYGERSEYPDNYNEMTVVLKETLSPHRQFKIVFRAYNEGIAFRYEIPAQKGLEKVVVSRELTEFVFPQYTSVWQSYGHEGKYFKVYVNEIQPNCELPLTCVTEKGTFGAIFEAGNSHYPRAYVKSLQSRGTSLGISLRGEAKGSEGMTTAWRAITLAEKPGGLIEQNYLILNLNDSCRLADTSWIKPGTVMREIGLNTEASFKLIDFCARKGIDNILYDGLWYGPDKDIKSYPGTPKPGLDLQAAIRYAKEKGIGVFLYLDKIAVERYADEVFPLYEKWGVKGIKPGFVSTGNQEWQEWIEATVKKAAEYHLMVNIHDAYRPTGFSRTYPNLVTQEGIHGNEQQPNADHDAMLPFTRFTIGAGDYTPGYLRVGLQSTWAHRLALPVLFYSPAQFLFWRERPEAGHDRPELKYWEHIPTVWDDTKVIDGAIGEYIIMARRSGAMWYVGGITNTNARSVVLNCSFLTPGKQYKATIYTDDVLSDDKVTIETKSVSCKDKLTFNLKSSGGFALKIE</sequence>
<accession>A0A848QUZ3</accession>
<dbReference type="RefSeq" id="WP_172770000.1">
    <property type="nucleotide sequence ID" value="NZ_JABDSI010000102.1"/>
</dbReference>
<feature type="chain" id="PRO_5032449693" evidence="4">
    <location>
        <begin position="22"/>
        <end position="610"/>
    </location>
</feature>
<dbReference type="GO" id="GO:0030246">
    <property type="term" value="F:carbohydrate binding"/>
    <property type="evidence" value="ECO:0007669"/>
    <property type="project" value="InterPro"/>
</dbReference>
<feature type="domain" description="Glycosyl-hydrolase 97 catalytic" evidence="5">
    <location>
        <begin position="289"/>
        <end position="435"/>
    </location>
</feature>
<keyword evidence="4" id="KW-0732">Signal</keyword>
<dbReference type="Gene3D" id="2.70.98.10">
    <property type="match status" value="1"/>
</dbReference>
<feature type="domain" description="Glycosyl-hydrolase 97 N-terminal" evidence="6">
    <location>
        <begin position="24"/>
        <end position="272"/>
    </location>
</feature>
<keyword evidence="3" id="KW-0106">Calcium</keyword>
<dbReference type="InterPro" id="IPR029483">
    <property type="entry name" value="GH97_C"/>
</dbReference>
<dbReference type="InterPro" id="IPR013785">
    <property type="entry name" value="Aldolase_TIM"/>
</dbReference>
<comment type="subunit">
    <text evidence="2">Monomer.</text>
</comment>
<comment type="caution">
    <text evidence="8">The sequence shown here is derived from an EMBL/GenBank/DDBJ whole genome shotgun (WGS) entry which is preliminary data.</text>
</comment>
<name>A0A848QUZ3_PHOVU</name>
<evidence type="ECO:0000313" key="9">
    <source>
        <dbReference type="Proteomes" id="UP000583639"/>
    </source>
</evidence>
<protein>
    <submittedName>
        <fullName evidence="8">Glycoside hydrolase family 97</fullName>
    </submittedName>
</protein>
<proteinExistence type="predicted"/>
<feature type="domain" description="Glycosyl-hydrolase 97 C-terminal oligomerisation" evidence="7">
    <location>
        <begin position="516"/>
        <end position="609"/>
    </location>
</feature>
<dbReference type="Gene3D" id="3.20.20.70">
    <property type="entry name" value="Aldolase class I"/>
    <property type="match status" value="1"/>
</dbReference>
<dbReference type="InterPro" id="IPR014718">
    <property type="entry name" value="GH-type_carb-bd"/>
</dbReference>
<dbReference type="PANTHER" id="PTHR35803">
    <property type="entry name" value="GLUCAN 1,4-ALPHA-GLUCOSIDASE SUSB-RELATED"/>
    <property type="match status" value="1"/>
</dbReference>
<dbReference type="InterPro" id="IPR017853">
    <property type="entry name" value="GH"/>
</dbReference>
<evidence type="ECO:0000313" key="8">
    <source>
        <dbReference type="EMBL" id="NMW40017.1"/>
    </source>
</evidence>
<evidence type="ECO:0000256" key="1">
    <source>
        <dbReference type="ARBA" id="ARBA00001913"/>
    </source>
</evidence>